<dbReference type="FunFam" id="2.40.50.140:FF:000174">
    <property type="entry name" value="DNA replication licensing factor mcm10"/>
    <property type="match status" value="1"/>
</dbReference>
<dbReference type="GO" id="GO:0043596">
    <property type="term" value="C:nuclear replication fork"/>
    <property type="evidence" value="ECO:0007669"/>
    <property type="project" value="TreeGrafter"/>
</dbReference>
<dbReference type="GO" id="GO:0003688">
    <property type="term" value="F:DNA replication origin binding"/>
    <property type="evidence" value="ECO:0007669"/>
    <property type="project" value="TreeGrafter"/>
</dbReference>
<comment type="similarity">
    <text evidence="2">Belongs to the MCM10 family.</text>
</comment>
<feature type="region of interest" description="Disordered" evidence="8">
    <location>
        <begin position="255"/>
        <end position="399"/>
    </location>
</feature>
<feature type="compositionally biased region" description="Low complexity" evidence="8">
    <location>
        <begin position="541"/>
        <end position="552"/>
    </location>
</feature>
<comment type="caution">
    <text evidence="11">The sequence shown here is derived from an EMBL/GenBank/DDBJ whole genome shotgun (WGS) entry which is preliminary data.</text>
</comment>
<feature type="region of interest" description="Disordered" evidence="8">
    <location>
        <begin position="529"/>
        <end position="557"/>
    </location>
</feature>
<evidence type="ECO:0000256" key="8">
    <source>
        <dbReference type="SAM" id="MobiDB-lite"/>
    </source>
</evidence>
<evidence type="ECO:0000256" key="4">
    <source>
        <dbReference type="ARBA" id="ARBA00022723"/>
    </source>
</evidence>
<dbReference type="GO" id="GO:0006270">
    <property type="term" value="P:DNA replication initiation"/>
    <property type="evidence" value="ECO:0007669"/>
    <property type="project" value="InterPro"/>
</dbReference>
<evidence type="ECO:0000256" key="2">
    <source>
        <dbReference type="ARBA" id="ARBA00009679"/>
    </source>
</evidence>
<dbReference type="EMBL" id="JAKWBI020000251">
    <property type="protein sequence ID" value="KAJ2897920.1"/>
    <property type="molecule type" value="Genomic_DNA"/>
</dbReference>
<feature type="compositionally biased region" description="Basic and acidic residues" evidence="8">
    <location>
        <begin position="388"/>
        <end position="399"/>
    </location>
</feature>
<dbReference type="InterPro" id="IPR012340">
    <property type="entry name" value="NA-bd_OB-fold"/>
</dbReference>
<feature type="compositionally biased region" description="Polar residues" evidence="8">
    <location>
        <begin position="367"/>
        <end position="380"/>
    </location>
</feature>
<organism evidence="11 12">
    <name type="scientific">Zalerion maritima</name>
    <dbReference type="NCBI Taxonomy" id="339359"/>
    <lineage>
        <taxon>Eukaryota</taxon>
        <taxon>Fungi</taxon>
        <taxon>Dikarya</taxon>
        <taxon>Ascomycota</taxon>
        <taxon>Pezizomycotina</taxon>
        <taxon>Sordariomycetes</taxon>
        <taxon>Lulworthiomycetidae</taxon>
        <taxon>Lulworthiales</taxon>
        <taxon>Lulworthiaceae</taxon>
        <taxon>Zalerion</taxon>
    </lineage>
</organism>
<feature type="compositionally biased region" description="Low complexity" evidence="8">
    <location>
        <begin position="160"/>
        <end position="169"/>
    </location>
</feature>
<dbReference type="InterPro" id="IPR015408">
    <property type="entry name" value="Znf_Mcm10/DnaG"/>
</dbReference>
<evidence type="ECO:0000259" key="9">
    <source>
        <dbReference type="Pfam" id="PF09329"/>
    </source>
</evidence>
<name>A0AAD5WR56_9PEZI</name>
<feature type="compositionally biased region" description="Basic and acidic residues" evidence="8">
    <location>
        <begin position="529"/>
        <end position="540"/>
    </location>
</feature>
<evidence type="ECO:0000256" key="6">
    <source>
        <dbReference type="ARBA" id="ARBA00022833"/>
    </source>
</evidence>
<feature type="region of interest" description="Disordered" evidence="8">
    <location>
        <begin position="1"/>
        <end position="184"/>
    </location>
</feature>
<dbReference type="AlphaFoldDB" id="A0AAD5WR56"/>
<feature type="region of interest" description="Disordered" evidence="8">
    <location>
        <begin position="428"/>
        <end position="469"/>
    </location>
</feature>
<evidence type="ECO:0000256" key="1">
    <source>
        <dbReference type="ARBA" id="ARBA00004123"/>
    </source>
</evidence>
<feature type="domain" description="Zinc finger Mcm10/DnaG-type" evidence="9">
    <location>
        <begin position="632"/>
        <end position="677"/>
    </location>
</feature>
<keyword evidence="4" id="KW-0479">Metal-binding</keyword>
<feature type="domain" description="MCM10 OB-fold" evidence="10">
    <location>
        <begin position="552"/>
        <end position="622"/>
    </location>
</feature>
<keyword evidence="3" id="KW-0235">DNA replication</keyword>
<proteinExistence type="inferred from homology"/>
<evidence type="ECO:0000256" key="5">
    <source>
        <dbReference type="ARBA" id="ARBA00022771"/>
    </source>
</evidence>
<gene>
    <name evidence="11" type="ORF">MKZ38_004295</name>
</gene>
<dbReference type="PANTHER" id="PTHR13454">
    <property type="entry name" value="PROTEIN MCM10 HOMOLOG"/>
    <property type="match status" value="1"/>
</dbReference>
<evidence type="ECO:0008006" key="13">
    <source>
        <dbReference type="Google" id="ProtNLM"/>
    </source>
</evidence>
<keyword evidence="5" id="KW-0863">Zinc-finger</keyword>
<evidence type="ECO:0000259" key="10">
    <source>
        <dbReference type="Pfam" id="PF22379"/>
    </source>
</evidence>
<feature type="region of interest" description="Disordered" evidence="8">
    <location>
        <begin position="689"/>
        <end position="734"/>
    </location>
</feature>
<dbReference type="InterPro" id="IPR040184">
    <property type="entry name" value="Mcm10"/>
</dbReference>
<dbReference type="PANTHER" id="PTHR13454:SF11">
    <property type="entry name" value="PROTEIN MCM10 HOMOLOG"/>
    <property type="match status" value="1"/>
</dbReference>
<feature type="region of interest" description="Disordered" evidence="8">
    <location>
        <begin position="1020"/>
        <end position="1045"/>
    </location>
</feature>
<evidence type="ECO:0000256" key="7">
    <source>
        <dbReference type="ARBA" id="ARBA00023242"/>
    </source>
</evidence>
<feature type="region of interest" description="Disordered" evidence="8">
    <location>
        <begin position="209"/>
        <end position="233"/>
    </location>
</feature>
<feature type="compositionally biased region" description="Polar residues" evidence="8">
    <location>
        <begin position="36"/>
        <end position="46"/>
    </location>
</feature>
<evidence type="ECO:0000313" key="12">
    <source>
        <dbReference type="Proteomes" id="UP001201980"/>
    </source>
</evidence>
<dbReference type="Gene3D" id="2.40.50.140">
    <property type="entry name" value="Nucleic acid-binding proteins"/>
    <property type="match status" value="1"/>
</dbReference>
<keyword evidence="6" id="KW-0862">Zinc</keyword>
<feature type="compositionally biased region" description="Acidic residues" evidence="8">
    <location>
        <begin position="150"/>
        <end position="159"/>
    </location>
</feature>
<dbReference type="Proteomes" id="UP001201980">
    <property type="component" value="Unassembled WGS sequence"/>
</dbReference>
<dbReference type="Pfam" id="PF09329">
    <property type="entry name" value="zf-primase"/>
    <property type="match status" value="1"/>
</dbReference>
<feature type="compositionally biased region" description="Acidic residues" evidence="8">
    <location>
        <begin position="171"/>
        <end position="184"/>
    </location>
</feature>
<feature type="compositionally biased region" description="Polar residues" evidence="8">
    <location>
        <begin position="841"/>
        <end position="862"/>
    </location>
</feature>
<feature type="compositionally biased region" description="Low complexity" evidence="8">
    <location>
        <begin position="814"/>
        <end position="823"/>
    </location>
</feature>
<protein>
    <recommendedName>
        <fullName evidence="13">Zinc finger Mcm10/DnaG-type domain-containing protein</fullName>
    </recommendedName>
</protein>
<evidence type="ECO:0000313" key="11">
    <source>
        <dbReference type="EMBL" id="KAJ2897920.1"/>
    </source>
</evidence>
<accession>A0AAD5WR56</accession>
<feature type="region of interest" description="Disordered" evidence="8">
    <location>
        <begin position="786"/>
        <end position="993"/>
    </location>
</feature>
<feature type="compositionally biased region" description="Gly residues" evidence="8">
    <location>
        <begin position="692"/>
        <end position="703"/>
    </location>
</feature>
<feature type="compositionally biased region" description="Polar residues" evidence="8">
    <location>
        <begin position="344"/>
        <end position="358"/>
    </location>
</feature>
<keyword evidence="12" id="KW-1185">Reference proteome</keyword>
<reference evidence="11" key="1">
    <citation type="submission" date="2022-07" db="EMBL/GenBank/DDBJ databases">
        <title>Draft genome sequence of Zalerion maritima ATCC 34329, a (micro)plastics degrading marine fungus.</title>
        <authorList>
            <person name="Paco A."/>
            <person name="Goncalves M.F.M."/>
            <person name="Rocha-Santos T.A.P."/>
            <person name="Alves A."/>
        </authorList>
    </citation>
    <scope>NUCLEOTIDE SEQUENCE</scope>
    <source>
        <strain evidence="11">ATCC 34329</strain>
    </source>
</reference>
<evidence type="ECO:0000256" key="3">
    <source>
        <dbReference type="ARBA" id="ARBA00022705"/>
    </source>
</evidence>
<feature type="compositionally biased region" description="Basic and acidic residues" evidence="8">
    <location>
        <begin position="277"/>
        <end position="287"/>
    </location>
</feature>
<feature type="compositionally biased region" description="Basic and acidic residues" evidence="8">
    <location>
        <begin position="705"/>
        <end position="734"/>
    </location>
</feature>
<sequence length="1045" mass="111955">MPRMQPPPAHSQTHHHSPLTLAVYPTSPCSDIARLSNPSTHPSLLTGNKPPPEPTQQWPPRSPHEAMVSTPEGRKKFRKLVQQSPTRSPSQISSPSRRLLFGSPSRPLSNNYNSALSPTRPSPAQRAMSDLSASGTRGGRVARDIGGDVDMFDDDDGVGDDLFLGLGNDQEVGEEDEDEDEDEETLRLKLEAIQAKLKLKKLMNAKKKFAGGEGNATPSSIYRTGTPGPGVARSAATATGVNVFGGGLQDAATIARRPGSCSTSTGLERSKFMRQARSKDEEKEHVEVPASPANDNRREPPSGFGGHHYHRAHSPIRPQSSFSSATAAAAGGGGGGHRAGMDSRASTNTSTSTFQPQQKYLDRRSHTPSTSETSAPTHPKQTFVERLSAARRDEDVAREKDRLIKAARTDSFTISEGEMEEYKSKAVGIPQSSTPQEPAAKEFSRAEILSGKAPKSKESEEDGGDSLEPYSGMHLAKRIIPHQTLTRTLSSKKILLLQDLLRDVRAPDFSLPDVEMDLVVLAVVAKKSDPKNHKPQKSDDNNNASSTTASVNKQKNGDSERGKFMILTLSDLTYEIDLFLFDSGFSRFWKLPTGTLVAILNPNVMPPPPGKADTGRFSLVINSDADNILEVGTARDLGYCGAKRRDGQMCSSWVNLRRTEYCEFHVNEAVKRKRAGRMEVNSMDGWSSSTLLGGGRRGGGGKGNWLDEREREKYKPGGGAEGHKKGGPKDYDRETQTRYYVAKMTGMGASGMLDAEASGFRDRKEREEILKRRLVREEKEREVAKKLAKMGGKAGSEYMGVGSKTNAEGSEATKASGLDKSGLLKGGRGTGQRRGTPSSSATTLVGSGSGTQAPAQTEQAPPSRSVRDMGLIPAQGGTDLTLKRKRPVDITTASSSTATSTATSRPSTTTTSSSSSTTTGSSTGGKKGTALGWGSNLKGKLSRMKDGEALLPQPQGLVKGQQTMPQALSLAQARATTQREGEGGQDGPVRKKTRFLTDAGIKEAGRDSFGGPSLAAVATAKGRKGVVAEQEEEDDDSSDDDLVII</sequence>
<dbReference type="Pfam" id="PF22379">
    <property type="entry name" value="OB_MCM10"/>
    <property type="match status" value="1"/>
</dbReference>
<feature type="compositionally biased region" description="Low complexity" evidence="8">
    <location>
        <begin position="891"/>
        <end position="921"/>
    </location>
</feature>
<feature type="compositionally biased region" description="Low complexity" evidence="8">
    <location>
        <begin position="82"/>
        <end position="98"/>
    </location>
</feature>
<dbReference type="GO" id="GO:0003697">
    <property type="term" value="F:single-stranded DNA binding"/>
    <property type="evidence" value="ECO:0007669"/>
    <property type="project" value="InterPro"/>
</dbReference>
<dbReference type="GO" id="GO:0008270">
    <property type="term" value="F:zinc ion binding"/>
    <property type="evidence" value="ECO:0007669"/>
    <property type="project" value="UniProtKB-KW"/>
</dbReference>
<feature type="compositionally biased region" description="Acidic residues" evidence="8">
    <location>
        <begin position="1029"/>
        <end position="1045"/>
    </location>
</feature>
<dbReference type="InterPro" id="IPR055065">
    <property type="entry name" value="OB_MCM10"/>
</dbReference>
<feature type="compositionally biased region" description="Polar residues" evidence="8">
    <location>
        <begin position="106"/>
        <end position="119"/>
    </location>
</feature>
<keyword evidence="7" id="KW-0539">Nucleus</keyword>
<comment type="subcellular location">
    <subcellularLocation>
        <location evidence="1">Nucleus</location>
    </subcellularLocation>
</comment>